<keyword evidence="1" id="KW-0812">Transmembrane</keyword>
<keyword evidence="1" id="KW-1133">Transmembrane helix</keyword>
<sequence>MIGVGALQIVLDKGNDLDWFESNFIVGGTLIAAIALAFFIIWEFTDRHPIVNLRLFAHRNFAAGTLALVLGYAAFFGINLLLPQWLQTQMGYTATWAGLAAAPIGILPVFLSPLVGRYANHFDLRMLAGLSFLAMAITCFMRANFTTEVDYQHIAIVQLIMGLGVAFFFMPILSILLSDLPPDQIADGSGLATFLRTLGNLSAILKKAAAHAEAKNIDPRIFIDARLAPDMFPLARQVQIASDAAKGAGARLAGLEVPSYADTETTFDELQARIARTVEFLEGIREEQLDGAEERNVTLKVRGQEISFNGRDFLFGFALPNFFFHVTTAYAILRHNGVELGKMDFLGGA</sequence>
<dbReference type="PANTHER" id="PTHR36922">
    <property type="entry name" value="BLL2446 PROTEIN"/>
    <property type="match status" value="1"/>
</dbReference>
<evidence type="ECO:0000313" key="3">
    <source>
        <dbReference type="Proteomes" id="UP000270834"/>
    </source>
</evidence>
<evidence type="ECO:0008006" key="4">
    <source>
        <dbReference type="Google" id="ProtNLM"/>
    </source>
</evidence>
<dbReference type="Proteomes" id="UP000270834">
    <property type="component" value="Unassembled WGS sequence"/>
</dbReference>
<dbReference type="GO" id="GO:0022857">
    <property type="term" value="F:transmembrane transporter activity"/>
    <property type="evidence" value="ECO:0007669"/>
    <property type="project" value="InterPro"/>
</dbReference>
<feature type="transmembrane region" description="Helical" evidence="1">
    <location>
        <begin position="94"/>
        <end position="115"/>
    </location>
</feature>
<protein>
    <recommendedName>
        <fullName evidence="4">DUF1993 domain-containing protein</fullName>
    </recommendedName>
</protein>
<feature type="transmembrane region" description="Helical" evidence="1">
    <location>
        <begin position="313"/>
        <end position="333"/>
    </location>
</feature>
<gene>
    <name evidence="2" type="ORF">ALP65_01970</name>
</gene>
<proteinExistence type="predicted"/>
<evidence type="ECO:0000256" key="1">
    <source>
        <dbReference type="SAM" id="Phobius"/>
    </source>
</evidence>
<accession>A0A3M5DGI1</accession>
<dbReference type="Pfam" id="PF09351">
    <property type="entry name" value="DUF1993"/>
    <property type="match status" value="1"/>
</dbReference>
<dbReference type="AlphaFoldDB" id="A0A3M5DGI1"/>
<dbReference type="SUPFAM" id="SSF103473">
    <property type="entry name" value="MFS general substrate transporter"/>
    <property type="match status" value="1"/>
</dbReference>
<dbReference type="PANTHER" id="PTHR36922:SF1">
    <property type="entry name" value="DUF1993 DOMAIN-CONTAINING PROTEIN"/>
    <property type="match status" value="1"/>
</dbReference>
<feature type="transmembrane region" description="Helical" evidence="1">
    <location>
        <begin position="151"/>
        <end position="177"/>
    </location>
</feature>
<dbReference type="SUPFAM" id="SSF109854">
    <property type="entry name" value="DinB/YfiT-like putative metalloenzymes"/>
    <property type="match status" value="1"/>
</dbReference>
<dbReference type="InterPro" id="IPR034660">
    <property type="entry name" value="DinB/YfiT-like"/>
</dbReference>
<dbReference type="Gene3D" id="1.20.120.450">
    <property type="entry name" value="dinb family like domain"/>
    <property type="match status" value="1"/>
</dbReference>
<feature type="transmembrane region" description="Helical" evidence="1">
    <location>
        <begin position="63"/>
        <end position="82"/>
    </location>
</feature>
<keyword evidence="1" id="KW-0472">Membrane</keyword>
<evidence type="ECO:0000313" key="2">
    <source>
        <dbReference type="EMBL" id="RMS48744.1"/>
    </source>
</evidence>
<feature type="transmembrane region" description="Helical" evidence="1">
    <location>
        <begin position="24"/>
        <end position="42"/>
    </location>
</feature>
<dbReference type="InterPro" id="IPR036259">
    <property type="entry name" value="MFS_trans_sf"/>
</dbReference>
<dbReference type="InterPro" id="IPR018531">
    <property type="entry name" value="DUF1993"/>
</dbReference>
<name>A0A3M5DGI1_PSEAI</name>
<dbReference type="EMBL" id="RBSQ01001039">
    <property type="protein sequence ID" value="RMS48744.1"/>
    <property type="molecule type" value="Genomic_DNA"/>
</dbReference>
<organism evidence="2 3">
    <name type="scientific">Pseudomonas aeruginosa</name>
    <dbReference type="NCBI Taxonomy" id="287"/>
    <lineage>
        <taxon>Bacteria</taxon>
        <taxon>Pseudomonadati</taxon>
        <taxon>Pseudomonadota</taxon>
        <taxon>Gammaproteobacteria</taxon>
        <taxon>Pseudomonadales</taxon>
        <taxon>Pseudomonadaceae</taxon>
        <taxon>Pseudomonas</taxon>
    </lineage>
</organism>
<comment type="caution">
    <text evidence="2">The sequence shown here is derived from an EMBL/GenBank/DDBJ whole genome shotgun (WGS) entry which is preliminary data.</text>
</comment>
<reference evidence="2 3" key="1">
    <citation type="submission" date="2018-08" db="EMBL/GenBank/DDBJ databases">
        <title>Recombination of ecologically and evolutionarily significant loci maintains genetic cohesion in the Pseudomonas syringae species complex.</title>
        <authorList>
            <person name="Dillon M."/>
            <person name="Thakur S."/>
            <person name="Almeida R.N.D."/>
            <person name="Weir B.S."/>
            <person name="Guttman D.S."/>
        </authorList>
    </citation>
    <scope>NUCLEOTIDE SEQUENCE [LARGE SCALE GENOMIC DNA]</scope>
    <source>
        <strain evidence="2 3">ICMP 7846</strain>
    </source>
</reference>
<feature type="transmembrane region" description="Helical" evidence="1">
    <location>
        <begin position="127"/>
        <end position="145"/>
    </location>
</feature>